<organism evidence="3 4">
    <name type="scientific">Mariniphaga sediminis</name>
    <dbReference type="NCBI Taxonomy" id="1628158"/>
    <lineage>
        <taxon>Bacteria</taxon>
        <taxon>Pseudomonadati</taxon>
        <taxon>Bacteroidota</taxon>
        <taxon>Bacteroidia</taxon>
        <taxon>Marinilabiliales</taxon>
        <taxon>Prolixibacteraceae</taxon>
        <taxon>Mariniphaga</taxon>
    </lineage>
</organism>
<accession>A0A399CYI2</accession>
<keyword evidence="4" id="KW-1185">Reference proteome</keyword>
<dbReference type="InterPro" id="IPR000297">
    <property type="entry name" value="PPIase_PpiC"/>
</dbReference>
<keyword evidence="1" id="KW-0697">Rotamase</keyword>
<proteinExistence type="predicted"/>
<comment type="caution">
    <text evidence="3">The sequence shown here is derived from an EMBL/GenBank/DDBJ whole genome shotgun (WGS) entry which is preliminary data.</text>
</comment>
<dbReference type="PROSITE" id="PS50198">
    <property type="entry name" value="PPIC_PPIASE_2"/>
    <property type="match status" value="2"/>
</dbReference>
<evidence type="ECO:0000313" key="3">
    <source>
        <dbReference type="EMBL" id="RIH64387.1"/>
    </source>
</evidence>
<gene>
    <name evidence="3" type="ORF">D1164_14955</name>
</gene>
<dbReference type="EMBL" id="QWET01000011">
    <property type="protein sequence ID" value="RIH64387.1"/>
    <property type="molecule type" value="Genomic_DNA"/>
</dbReference>
<dbReference type="RefSeq" id="WP_119350812.1">
    <property type="nucleotide sequence ID" value="NZ_QWET01000011.1"/>
</dbReference>
<dbReference type="AlphaFoldDB" id="A0A399CYI2"/>
<evidence type="ECO:0000256" key="1">
    <source>
        <dbReference type="PROSITE-ProRule" id="PRU00278"/>
    </source>
</evidence>
<dbReference type="Gene3D" id="3.10.50.40">
    <property type="match status" value="2"/>
</dbReference>
<dbReference type="OrthoDB" id="14196at2"/>
<dbReference type="GO" id="GO:0003755">
    <property type="term" value="F:peptidyl-prolyl cis-trans isomerase activity"/>
    <property type="evidence" value="ECO:0007669"/>
    <property type="project" value="UniProtKB-KW"/>
</dbReference>
<reference evidence="3 4" key="1">
    <citation type="journal article" date="2015" name="Int. J. Syst. Evol. Microbiol.">
        <title>Mariniphaga sediminis sp. nov., isolated from coastal sediment.</title>
        <authorList>
            <person name="Wang F.Q."/>
            <person name="Shen Q.Y."/>
            <person name="Chen G.J."/>
            <person name="Du Z.J."/>
        </authorList>
    </citation>
    <scope>NUCLEOTIDE SEQUENCE [LARGE SCALE GENOMIC DNA]</scope>
    <source>
        <strain evidence="3 4">SY21</strain>
    </source>
</reference>
<sequence>MGKIIPLFILFLICVGSLSAQKNEVLLTIDDAEISKAEFERIYRKNNQNLSEEADIKSPEEYLELFINFKLKVMEAMNQKMDTVSTFRNELAGYRKELAAPYLTDMKYDEALLQEMYRRMKMEVNASHILFLIEKNADREREKAVLEKISKVKEEILAGMDFNAAALQYSEDPSAKTNKGNLGYFTAFQMVTPFENAVFNTREGEISEPVRTSFGYHLIKVHGVRENRGEIKVAHIMKMFPKGDENFDKSKLKAEIDSVYEKLLNGADFAEMAHKYSEDKRSAAKGGEMPWFSASRMVPEFSQAAFALKNNGDLSPPVETDFGYHIIKKIEHRPVPSFEEARANIVERIKKDPQRSSSTRKALVEKLKKEYGFEENRENLEKIASLTTDVNFSGNPELFSIDNRHFSLEDFKKHIDEKKINRGTLSSLYEDWTTAEIIDLEDSKLEKKYPEFRYLMQEYHDGLLLFNIMEKKIWNFAPEDSLGLNEFYKKNKGQYSWEERFKGLVVVCKNEKTRTEAEKYFATEMPASEVEDLLNKEEKMIEITEGAWEKGANPIVDYYVWNSQAPDGFDSELTFIRGEKIQPQSKTLEEARGMYISDYQNYLEKRWIKDLRKKYKIRVNKKLLKTIPHVSKTL</sequence>
<dbReference type="Pfam" id="PF13616">
    <property type="entry name" value="Rotamase_3"/>
    <property type="match status" value="1"/>
</dbReference>
<feature type="domain" description="PpiC" evidence="2">
    <location>
        <begin position="228"/>
        <end position="331"/>
    </location>
</feature>
<evidence type="ECO:0000259" key="2">
    <source>
        <dbReference type="PROSITE" id="PS50198"/>
    </source>
</evidence>
<evidence type="ECO:0000313" key="4">
    <source>
        <dbReference type="Proteomes" id="UP000266441"/>
    </source>
</evidence>
<feature type="domain" description="PpiC" evidence="2">
    <location>
        <begin position="121"/>
        <end position="223"/>
    </location>
</feature>
<dbReference type="SUPFAM" id="SSF54534">
    <property type="entry name" value="FKBP-like"/>
    <property type="match status" value="2"/>
</dbReference>
<dbReference type="InterPro" id="IPR046357">
    <property type="entry name" value="PPIase_dom_sf"/>
</dbReference>
<protein>
    <recommendedName>
        <fullName evidence="2">PpiC domain-containing protein</fullName>
    </recommendedName>
</protein>
<dbReference type="Proteomes" id="UP000266441">
    <property type="component" value="Unassembled WGS sequence"/>
</dbReference>
<dbReference type="InterPro" id="IPR050245">
    <property type="entry name" value="PrsA_foldase"/>
</dbReference>
<dbReference type="Pfam" id="PF00639">
    <property type="entry name" value="Rotamase"/>
    <property type="match status" value="1"/>
</dbReference>
<dbReference type="PANTHER" id="PTHR47245">
    <property type="entry name" value="PEPTIDYLPROLYL ISOMERASE"/>
    <property type="match status" value="1"/>
</dbReference>
<dbReference type="PANTHER" id="PTHR47245:SF2">
    <property type="entry name" value="PEPTIDYL-PROLYL CIS-TRANS ISOMERASE HP_0175-RELATED"/>
    <property type="match status" value="1"/>
</dbReference>
<name>A0A399CYI2_9BACT</name>
<keyword evidence="1" id="KW-0413">Isomerase</keyword>